<proteinExistence type="predicted"/>
<dbReference type="Proteomes" id="UP001186974">
    <property type="component" value="Unassembled WGS sequence"/>
</dbReference>
<name>A0ACC3DG60_9PEZI</name>
<evidence type="ECO:0000313" key="1">
    <source>
        <dbReference type="EMBL" id="KAK3070270.1"/>
    </source>
</evidence>
<sequence length="365" mass="41212">MALRRTALQRASEVIAAQGKTLTSPLVSKNRKPKFKLYMRIIDLNNVPLVSGNSFIKWHLPSSNAPEHRNKTPRYPIKDHKVVYDYYHELSIRFAVDKNSNLQELWLHLEVIQEYAGGSGREDRIVLGHVRINLAEYVEPSDNEPEGSEGIVRRHLMQDSKINSTLKIGILLKQQDGDRNFIAPPLKTAPVFGGIAGIMAGEQGEPDDVGHMPSVSSKSRDMNELQDLYRRTLAANWASQLPGELRADECVEDIFAGGDGWADKNKGWETAGHPSGTASPRDDDSNSLSDPDSPRRKRHWLGGHLHRSEAHSDARGHNRGHRRDHSKGSLEQQAHQMKASSHDWNGRRKNEVDEFDVREDLRSWN</sequence>
<accession>A0ACC3DG60</accession>
<organism evidence="1 2">
    <name type="scientific">Coniosporium uncinatum</name>
    <dbReference type="NCBI Taxonomy" id="93489"/>
    <lineage>
        <taxon>Eukaryota</taxon>
        <taxon>Fungi</taxon>
        <taxon>Dikarya</taxon>
        <taxon>Ascomycota</taxon>
        <taxon>Pezizomycotina</taxon>
        <taxon>Dothideomycetes</taxon>
        <taxon>Dothideomycetes incertae sedis</taxon>
        <taxon>Coniosporium</taxon>
    </lineage>
</organism>
<comment type="caution">
    <text evidence="1">The sequence shown here is derived from an EMBL/GenBank/DDBJ whole genome shotgun (WGS) entry which is preliminary data.</text>
</comment>
<feature type="non-terminal residue" evidence="1">
    <location>
        <position position="365"/>
    </location>
</feature>
<reference evidence="1" key="1">
    <citation type="submission" date="2024-09" db="EMBL/GenBank/DDBJ databases">
        <title>Black Yeasts Isolated from many extreme environments.</title>
        <authorList>
            <person name="Coleine C."/>
            <person name="Stajich J.E."/>
            <person name="Selbmann L."/>
        </authorList>
    </citation>
    <scope>NUCLEOTIDE SEQUENCE</scope>
    <source>
        <strain evidence="1">CCFEE 5737</strain>
    </source>
</reference>
<evidence type="ECO:0000313" key="2">
    <source>
        <dbReference type="Proteomes" id="UP001186974"/>
    </source>
</evidence>
<dbReference type="EMBL" id="JAWDJW010004988">
    <property type="protein sequence ID" value="KAK3070270.1"/>
    <property type="molecule type" value="Genomic_DNA"/>
</dbReference>
<gene>
    <name evidence="1" type="ORF">LTS18_015146</name>
</gene>
<protein>
    <submittedName>
        <fullName evidence="1">Uncharacterized protein</fullName>
    </submittedName>
</protein>
<keyword evidence="2" id="KW-1185">Reference proteome</keyword>